<comment type="caution">
    <text evidence="1">The sequence shown here is derived from an EMBL/GenBank/DDBJ whole genome shotgun (WGS) entry which is preliminary data.</text>
</comment>
<organism evidence="1 2">
    <name type="scientific">Stichopus japonicus</name>
    <name type="common">Sea cucumber</name>
    <dbReference type="NCBI Taxonomy" id="307972"/>
    <lineage>
        <taxon>Eukaryota</taxon>
        <taxon>Metazoa</taxon>
        <taxon>Echinodermata</taxon>
        <taxon>Eleutherozoa</taxon>
        <taxon>Echinozoa</taxon>
        <taxon>Holothuroidea</taxon>
        <taxon>Aspidochirotacea</taxon>
        <taxon>Aspidochirotida</taxon>
        <taxon>Stichopodidae</taxon>
        <taxon>Apostichopus</taxon>
    </lineage>
</organism>
<dbReference type="Proteomes" id="UP000230750">
    <property type="component" value="Unassembled WGS sequence"/>
</dbReference>
<dbReference type="PANTHER" id="PTHR31513">
    <property type="entry name" value="EPHRIN TYPE-B RECEPTOR"/>
    <property type="match status" value="1"/>
</dbReference>
<reference evidence="1 2" key="1">
    <citation type="journal article" date="2017" name="PLoS Biol.">
        <title>The sea cucumber genome provides insights into morphological evolution and visceral regeneration.</title>
        <authorList>
            <person name="Zhang X."/>
            <person name="Sun L."/>
            <person name="Yuan J."/>
            <person name="Sun Y."/>
            <person name="Gao Y."/>
            <person name="Zhang L."/>
            <person name="Li S."/>
            <person name="Dai H."/>
            <person name="Hamel J.F."/>
            <person name="Liu C."/>
            <person name="Yu Y."/>
            <person name="Liu S."/>
            <person name="Lin W."/>
            <person name="Guo K."/>
            <person name="Jin S."/>
            <person name="Xu P."/>
            <person name="Storey K.B."/>
            <person name="Huan P."/>
            <person name="Zhang T."/>
            <person name="Zhou Y."/>
            <person name="Zhang J."/>
            <person name="Lin C."/>
            <person name="Li X."/>
            <person name="Xing L."/>
            <person name="Huo D."/>
            <person name="Sun M."/>
            <person name="Wang L."/>
            <person name="Mercier A."/>
            <person name="Li F."/>
            <person name="Yang H."/>
            <person name="Xiang J."/>
        </authorList>
    </citation>
    <scope>NUCLEOTIDE SEQUENCE [LARGE SCALE GENOMIC DNA]</scope>
    <source>
        <strain evidence="1">Shaxun</strain>
        <tissue evidence="1">Muscle</tissue>
    </source>
</reference>
<evidence type="ECO:0000313" key="1">
    <source>
        <dbReference type="EMBL" id="PIK33352.1"/>
    </source>
</evidence>
<dbReference type="PANTHER" id="PTHR31513:SF2">
    <property type="entry name" value="MRAZ"/>
    <property type="match status" value="1"/>
</dbReference>
<accession>A0A2G8JC88</accession>
<proteinExistence type="predicted"/>
<gene>
    <name evidence="1" type="ORF">BSL78_29825</name>
</gene>
<protein>
    <submittedName>
        <fullName evidence="1">Uncharacterized protein</fullName>
    </submittedName>
</protein>
<keyword evidence="2" id="KW-1185">Reference proteome</keyword>
<sequence length="439" mass="47938">MSKQSKVYSLFQHYFIDLTLKTMLWFSSILGTLLMTVRNTLRVEGELRVNAEAGTGYCGGGSGGSILGYVNHIDGAGTIQALGGIGGLSHSGGGAGGRLAFYYITDSFIGDFMVQGASSTPPYHLVLVPVYLQDNFNLTDPIRRLLVDNNLRATKSRVTREERLSTSGQSASTYQQNLYNGIIATTNSPHYSNQYLFRYLFQKSYQYVSKSTATRITLSLPLTTYLEVMKIYPICSGVGSATSFQLSSQLGSLVTVHTDGFVSTSGCSSTYRQPKSLLTEGGRSGTVVSMIIIDLYRGSNNAGLRFIEIFVAEDPDINHQLEYSVEAESLLIGEEEKEGALFEYHEIEIRGGATLALTDNATLTTEAVKGDHTGQLDILGSQEFAILSDHTLMPFSIYARPDTTVTLPVSLDCKNVEISLYGKQKLVSFIALNFTILLH</sequence>
<evidence type="ECO:0000313" key="2">
    <source>
        <dbReference type="Proteomes" id="UP000230750"/>
    </source>
</evidence>
<name>A0A2G8JC88_STIJA</name>
<dbReference type="EMBL" id="MRZV01002606">
    <property type="protein sequence ID" value="PIK33352.1"/>
    <property type="molecule type" value="Genomic_DNA"/>
</dbReference>
<dbReference type="AlphaFoldDB" id="A0A2G8JC88"/>